<evidence type="ECO:0000313" key="2">
    <source>
        <dbReference type="Proteomes" id="UP001180020"/>
    </source>
</evidence>
<reference evidence="1" key="1">
    <citation type="journal article" date="2023" name="Nat. Commun.">
        <title>Diploid and tetraploid genomes of Acorus and the evolution of monocots.</title>
        <authorList>
            <person name="Ma L."/>
            <person name="Liu K.W."/>
            <person name="Li Z."/>
            <person name="Hsiao Y.Y."/>
            <person name="Qi Y."/>
            <person name="Fu T."/>
            <person name="Tang G.D."/>
            <person name="Zhang D."/>
            <person name="Sun W.H."/>
            <person name="Liu D.K."/>
            <person name="Li Y."/>
            <person name="Chen G.Z."/>
            <person name="Liu X.D."/>
            <person name="Liao X.Y."/>
            <person name="Jiang Y.T."/>
            <person name="Yu X."/>
            <person name="Hao Y."/>
            <person name="Huang J."/>
            <person name="Zhao X.W."/>
            <person name="Ke S."/>
            <person name="Chen Y.Y."/>
            <person name="Wu W.L."/>
            <person name="Hsu J.L."/>
            <person name="Lin Y.F."/>
            <person name="Huang M.D."/>
            <person name="Li C.Y."/>
            <person name="Huang L."/>
            <person name="Wang Z.W."/>
            <person name="Zhao X."/>
            <person name="Zhong W.Y."/>
            <person name="Peng D.H."/>
            <person name="Ahmad S."/>
            <person name="Lan S."/>
            <person name="Zhang J.S."/>
            <person name="Tsai W.C."/>
            <person name="Van de Peer Y."/>
            <person name="Liu Z.J."/>
        </authorList>
    </citation>
    <scope>NUCLEOTIDE SEQUENCE</scope>
    <source>
        <strain evidence="1">CP</strain>
    </source>
</reference>
<dbReference type="PANTHER" id="PTHR12262">
    <property type="entry name" value="CCR4-NOT TRANSCRIPTION COMPLEX SUBUNIT 9"/>
    <property type="match status" value="1"/>
</dbReference>
<evidence type="ECO:0000313" key="1">
    <source>
        <dbReference type="EMBL" id="KAK1308289.1"/>
    </source>
</evidence>
<reference evidence="1" key="2">
    <citation type="submission" date="2023-06" db="EMBL/GenBank/DDBJ databases">
        <authorList>
            <person name="Ma L."/>
            <person name="Liu K.-W."/>
            <person name="Li Z."/>
            <person name="Hsiao Y.-Y."/>
            <person name="Qi Y."/>
            <person name="Fu T."/>
            <person name="Tang G."/>
            <person name="Zhang D."/>
            <person name="Sun W.-H."/>
            <person name="Liu D.-K."/>
            <person name="Li Y."/>
            <person name="Chen G.-Z."/>
            <person name="Liu X.-D."/>
            <person name="Liao X.-Y."/>
            <person name="Jiang Y.-T."/>
            <person name="Yu X."/>
            <person name="Hao Y."/>
            <person name="Huang J."/>
            <person name="Zhao X.-W."/>
            <person name="Ke S."/>
            <person name="Chen Y.-Y."/>
            <person name="Wu W.-L."/>
            <person name="Hsu J.-L."/>
            <person name="Lin Y.-F."/>
            <person name="Huang M.-D."/>
            <person name="Li C.-Y."/>
            <person name="Huang L."/>
            <person name="Wang Z.-W."/>
            <person name="Zhao X."/>
            <person name="Zhong W.-Y."/>
            <person name="Peng D.-H."/>
            <person name="Ahmad S."/>
            <person name="Lan S."/>
            <person name="Zhang J.-S."/>
            <person name="Tsai W.-C."/>
            <person name="Van De Peer Y."/>
            <person name="Liu Z.-J."/>
        </authorList>
    </citation>
    <scope>NUCLEOTIDE SEQUENCE</scope>
    <source>
        <strain evidence="1">CP</strain>
        <tissue evidence="1">Leaves</tissue>
    </source>
</reference>
<dbReference type="EMBL" id="JAUJYO010000009">
    <property type="protein sequence ID" value="KAK1308289.1"/>
    <property type="molecule type" value="Genomic_DNA"/>
</dbReference>
<dbReference type="GO" id="GO:0006402">
    <property type="term" value="P:mRNA catabolic process"/>
    <property type="evidence" value="ECO:0007669"/>
    <property type="project" value="InterPro"/>
</dbReference>
<dbReference type="Gene3D" id="1.25.10.10">
    <property type="entry name" value="Leucine-rich Repeat Variant"/>
    <property type="match status" value="1"/>
</dbReference>
<comment type="caution">
    <text evidence="1">The sequence shown here is derived from an EMBL/GenBank/DDBJ whole genome shotgun (WGS) entry which is preliminary data.</text>
</comment>
<dbReference type="Pfam" id="PF04078">
    <property type="entry name" value="Rcd1"/>
    <property type="match status" value="1"/>
</dbReference>
<organism evidence="1 2">
    <name type="scientific">Acorus calamus</name>
    <name type="common">Sweet flag</name>
    <dbReference type="NCBI Taxonomy" id="4465"/>
    <lineage>
        <taxon>Eukaryota</taxon>
        <taxon>Viridiplantae</taxon>
        <taxon>Streptophyta</taxon>
        <taxon>Embryophyta</taxon>
        <taxon>Tracheophyta</taxon>
        <taxon>Spermatophyta</taxon>
        <taxon>Magnoliopsida</taxon>
        <taxon>Liliopsida</taxon>
        <taxon>Acoraceae</taxon>
        <taxon>Acorus</taxon>
    </lineage>
</organism>
<sequence>MLQEITSIYHVLSPPTLTQEASNRVCNALSLLQVLEEWGVGEPVENLVGLRLGAYLQPNKGHDSLIHFMDNAHHADDLLEKRYEEKIGAH</sequence>
<dbReference type="AlphaFoldDB" id="A0AAV9E5Z5"/>
<name>A0AAV9E5Z5_ACOCL</name>
<accession>A0AAV9E5Z5</accession>
<dbReference type="InterPro" id="IPR007216">
    <property type="entry name" value="CNOT9"/>
</dbReference>
<dbReference type="GO" id="GO:0030014">
    <property type="term" value="C:CCR4-NOT complex"/>
    <property type="evidence" value="ECO:0007669"/>
    <property type="project" value="InterPro"/>
</dbReference>
<gene>
    <name evidence="1" type="ORF">QJS10_CPA09g00720</name>
</gene>
<proteinExistence type="predicted"/>
<dbReference type="Proteomes" id="UP001180020">
    <property type="component" value="Unassembled WGS sequence"/>
</dbReference>
<protein>
    <submittedName>
        <fullName evidence="1">Uncharacterized protein</fullName>
    </submittedName>
</protein>
<dbReference type="InterPro" id="IPR011989">
    <property type="entry name" value="ARM-like"/>
</dbReference>
<keyword evidence="2" id="KW-1185">Reference proteome</keyword>